<dbReference type="InterPro" id="IPR024744">
    <property type="entry name" value="CSS-motif_dom"/>
</dbReference>
<accession>A0A370N0G5</accession>
<comment type="caution">
    <text evidence="12">The sequence shown here is derived from an EMBL/GenBank/DDBJ whole genome shotgun (WGS) entry which is preliminary data.</text>
</comment>
<comment type="subcellular location">
    <subcellularLocation>
        <location evidence="1">Cell membrane</location>
        <topology evidence="1">Multi-pass membrane protein</topology>
    </subcellularLocation>
</comment>
<evidence type="ECO:0000256" key="4">
    <source>
        <dbReference type="ARBA" id="ARBA00022636"/>
    </source>
</evidence>
<keyword evidence="6" id="KW-0378">Hydrolase</keyword>
<evidence type="ECO:0000256" key="5">
    <source>
        <dbReference type="ARBA" id="ARBA00022692"/>
    </source>
</evidence>
<evidence type="ECO:0000256" key="9">
    <source>
        <dbReference type="ARBA" id="ARBA00034290"/>
    </source>
</evidence>
<evidence type="ECO:0000256" key="2">
    <source>
        <dbReference type="ARBA" id="ARBA00012282"/>
    </source>
</evidence>
<evidence type="ECO:0000259" key="11">
    <source>
        <dbReference type="PROSITE" id="PS50883"/>
    </source>
</evidence>
<dbReference type="PANTHER" id="PTHR33121">
    <property type="entry name" value="CYCLIC DI-GMP PHOSPHODIESTERASE PDEF"/>
    <property type="match status" value="1"/>
</dbReference>
<feature type="transmembrane region" description="Helical" evidence="10">
    <location>
        <begin position="33"/>
        <end position="51"/>
    </location>
</feature>
<dbReference type="EC" id="3.1.4.52" evidence="2"/>
<dbReference type="InterPro" id="IPR001633">
    <property type="entry name" value="EAL_dom"/>
</dbReference>
<dbReference type="GO" id="GO:0071111">
    <property type="term" value="F:cyclic-guanylate-specific phosphodiesterase activity"/>
    <property type="evidence" value="ECO:0007669"/>
    <property type="project" value="UniProtKB-EC"/>
</dbReference>
<evidence type="ECO:0000256" key="3">
    <source>
        <dbReference type="ARBA" id="ARBA00022475"/>
    </source>
</evidence>
<organism evidence="12 13">
    <name type="scientific">Paraburkholderia lacunae</name>
    <dbReference type="NCBI Taxonomy" id="2211104"/>
    <lineage>
        <taxon>Bacteria</taxon>
        <taxon>Pseudomonadati</taxon>
        <taxon>Pseudomonadota</taxon>
        <taxon>Betaproteobacteria</taxon>
        <taxon>Burkholderiales</taxon>
        <taxon>Burkholderiaceae</taxon>
        <taxon>Paraburkholderia</taxon>
    </lineage>
</organism>
<comment type="catalytic activity">
    <reaction evidence="9">
        <text>3',3'-c-di-GMP + H2O = 5'-phosphoguanylyl(3'-&gt;5')guanosine + H(+)</text>
        <dbReference type="Rhea" id="RHEA:24902"/>
        <dbReference type="ChEBI" id="CHEBI:15377"/>
        <dbReference type="ChEBI" id="CHEBI:15378"/>
        <dbReference type="ChEBI" id="CHEBI:58754"/>
        <dbReference type="ChEBI" id="CHEBI:58805"/>
        <dbReference type="EC" id="3.1.4.52"/>
    </reaction>
</comment>
<keyword evidence="7 10" id="KW-1133">Transmembrane helix</keyword>
<evidence type="ECO:0000313" key="13">
    <source>
        <dbReference type="Proteomes" id="UP000254875"/>
    </source>
</evidence>
<evidence type="ECO:0000313" key="12">
    <source>
        <dbReference type="EMBL" id="RDJ99109.1"/>
    </source>
</evidence>
<keyword evidence="5 10" id="KW-0812">Transmembrane</keyword>
<evidence type="ECO:0000256" key="8">
    <source>
        <dbReference type="ARBA" id="ARBA00023136"/>
    </source>
</evidence>
<dbReference type="PANTHER" id="PTHR33121:SF79">
    <property type="entry name" value="CYCLIC DI-GMP PHOSPHODIESTERASE PDED-RELATED"/>
    <property type="match status" value="1"/>
</dbReference>
<evidence type="ECO:0000256" key="6">
    <source>
        <dbReference type="ARBA" id="ARBA00022801"/>
    </source>
</evidence>
<feature type="domain" description="EAL" evidence="11">
    <location>
        <begin position="283"/>
        <end position="532"/>
    </location>
</feature>
<name>A0A370N0G5_9BURK</name>
<evidence type="ECO:0000256" key="10">
    <source>
        <dbReference type="SAM" id="Phobius"/>
    </source>
</evidence>
<gene>
    <name evidence="12" type="ORF">DLM46_30480</name>
</gene>
<reference evidence="13" key="1">
    <citation type="submission" date="2018-05" db="EMBL/GenBank/DDBJ databases">
        <authorList>
            <person name="Feng T."/>
        </authorList>
    </citation>
    <scope>NUCLEOTIDE SEQUENCE [LARGE SCALE GENOMIC DNA]</scope>
    <source>
        <strain evidence="13">S27</strain>
    </source>
</reference>
<keyword evidence="4" id="KW-0973">c-di-GMP</keyword>
<dbReference type="Pfam" id="PF00563">
    <property type="entry name" value="EAL"/>
    <property type="match status" value="1"/>
</dbReference>
<dbReference type="RefSeq" id="WP_115106871.1">
    <property type="nucleotide sequence ID" value="NZ_QHKS01000026.1"/>
</dbReference>
<dbReference type="InterPro" id="IPR035919">
    <property type="entry name" value="EAL_sf"/>
</dbReference>
<dbReference type="Gene3D" id="3.20.20.450">
    <property type="entry name" value="EAL domain"/>
    <property type="match status" value="1"/>
</dbReference>
<protein>
    <recommendedName>
        <fullName evidence="2">cyclic-guanylate-specific phosphodiesterase</fullName>
        <ecNumber evidence="2">3.1.4.52</ecNumber>
    </recommendedName>
</protein>
<dbReference type="AlphaFoldDB" id="A0A370N0G5"/>
<dbReference type="PROSITE" id="PS50883">
    <property type="entry name" value="EAL"/>
    <property type="match status" value="1"/>
</dbReference>
<dbReference type="Proteomes" id="UP000254875">
    <property type="component" value="Unassembled WGS sequence"/>
</dbReference>
<evidence type="ECO:0000256" key="7">
    <source>
        <dbReference type="ARBA" id="ARBA00022989"/>
    </source>
</evidence>
<evidence type="ECO:0000256" key="1">
    <source>
        <dbReference type="ARBA" id="ARBA00004651"/>
    </source>
</evidence>
<keyword evidence="8 10" id="KW-0472">Membrane</keyword>
<dbReference type="SMART" id="SM00052">
    <property type="entry name" value="EAL"/>
    <property type="match status" value="1"/>
</dbReference>
<dbReference type="Pfam" id="PF12792">
    <property type="entry name" value="CSS-motif"/>
    <property type="match status" value="1"/>
</dbReference>
<keyword evidence="3" id="KW-1003">Cell membrane</keyword>
<feature type="transmembrane region" description="Helical" evidence="10">
    <location>
        <begin position="257"/>
        <end position="279"/>
    </location>
</feature>
<dbReference type="SUPFAM" id="SSF141868">
    <property type="entry name" value="EAL domain-like"/>
    <property type="match status" value="1"/>
</dbReference>
<dbReference type="GO" id="GO:0005886">
    <property type="term" value="C:plasma membrane"/>
    <property type="evidence" value="ECO:0007669"/>
    <property type="project" value="UniProtKB-SubCell"/>
</dbReference>
<sequence length="532" mass="57781">MHDTSEAVGETMPSGWFSSLITDWRGVKLRPSLLVAIGCGVVVLLTALLLGEQYAASALATRERLIGNDLVASVDSILNLVRSRRRTELAALAGRPCGDVLRPLSKLQTYIPYIRGANLVVDGRVYCSSGLGPIDVPLSVYLTPSAAGASINLLPQTPYHPNEPVLVMFDATGKGTGILYIIDGDYIADALSHGVRYGAQYAALSIAGVALLTDDGAFVPLSKSPPVYAMRVASSAWPLSIMVSPSADFVSQMRWKYGLIFGAAGVLLDILIAAAYLLVFAPRRLLLAAVHRALRQDEFHVVYQPVVDLASRDAVGVEALLRWHHPKWGPVSPALFMSEVESSTLHAAVTRFVLHTVVADMSRHAPMPPLRVAVNISPRDLGRKGFVAEVLAVSGRLPQGVSLTLELTERFLLDKSVHTAAIFRTLRTQGIKFAIDDFGTHNSNLDLLGRFPFDFIKIDRQFVSQVDTGGAELIKGIVAMARHFGLQVIAEGVETEAQHQALQDVGVRFGQGYLYQRPLRAEQLASRLQEHR</sequence>
<dbReference type="InterPro" id="IPR050706">
    <property type="entry name" value="Cyclic-di-GMP_PDE-like"/>
</dbReference>
<dbReference type="EMBL" id="QHKS01000026">
    <property type="protein sequence ID" value="RDJ99109.1"/>
    <property type="molecule type" value="Genomic_DNA"/>
</dbReference>
<dbReference type="OrthoDB" id="9813903at2"/>
<proteinExistence type="predicted"/>
<keyword evidence="13" id="KW-1185">Reference proteome</keyword>
<dbReference type="CDD" id="cd01948">
    <property type="entry name" value="EAL"/>
    <property type="match status" value="1"/>
</dbReference>